<dbReference type="InterPro" id="IPR015815">
    <property type="entry name" value="HIBADH-related"/>
</dbReference>
<evidence type="ECO:0000256" key="8">
    <source>
        <dbReference type="PIRSR" id="PIRSR000103-1"/>
    </source>
</evidence>
<reference evidence="11" key="1">
    <citation type="submission" date="2020-11" db="EMBL/GenBank/DDBJ databases">
        <authorList>
            <consortium name="DOE Joint Genome Institute"/>
            <person name="Ahrendt S."/>
            <person name="Riley R."/>
            <person name="Andreopoulos W."/>
            <person name="Labutti K."/>
            <person name="Pangilinan J."/>
            <person name="Ruiz-Duenas F.J."/>
            <person name="Barrasa J.M."/>
            <person name="Sanchez-Garcia M."/>
            <person name="Camarero S."/>
            <person name="Miyauchi S."/>
            <person name="Serrano A."/>
            <person name="Linde D."/>
            <person name="Babiker R."/>
            <person name="Drula E."/>
            <person name="Ayuso-Fernandez I."/>
            <person name="Pacheco R."/>
            <person name="Padilla G."/>
            <person name="Ferreira P."/>
            <person name="Barriuso J."/>
            <person name="Kellner H."/>
            <person name="Castanera R."/>
            <person name="Alfaro M."/>
            <person name="Ramirez L."/>
            <person name="Pisabarro A.G."/>
            <person name="Kuo A."/>
            <person name="Tritt A."/>
            <person name="Lipzen A."/>
            <person name="He G."/>
            <person name="Yan M."/>
            <person name="Ng V."/>
            <person name="Cullen D."/>
            <person name="Martin F."/>
            <person name="Rosso M.-N."/>
            <person name="Henrissat B."/>
            <person name="Hibbett D."/>
            <person name="Martinez A.T."/>
            <person name="Grigoriev I.V."/>
        </authorList>
    </citation>
    <scope>NUCLEOTIDE SEQUENCE</scope>
    <source>
        <strain evidence="11">CIRM-BRFM 674</strain>
    </source>
</reference>
<keyword evidence="5" id="KW-0560">Oxidoreductase</keyword>
<comment type="catalytic activity">
    <reaction evidence="7">
        <text>3-hydroxy-2-methylpropanoate + NAD(+) = 2-methyl-3-oxopropanoate + NADH + H(+)</text>
        <dbReference type="Rhea" id="RHEA:17681"/>
        <dbReference type="ChEBI" id="CHEBI:11805"/>
        <dbReference type="ChEBI" id="CHEBI:15378"/>
        <dbReference type="ChEBI" id="CHEBI:57540"/>
        <dbReference type="ChEBI" id="CHEBI:57700"/>
        <dbReference type="ChEBI" id="CHEBI:57945"/>
        <dbReference type="EC" id="1.1.1.31"/>
    </reaction>
</comment>
<dbReference type="GO" id="GO:0008442">
    <property type="term" value="F:3-hydroxyisobutyrate dehydrogenase activity"/>
    <property type="evidence" value="ECO:0007669"/>
    <property type="project" value="UniProtKB-EC"/>
</dbReference>
<protein>
    <recommendedName>
        <fullName evidence="3">3-hydroxyisobutyrate dehydrogenase</fullName>
        <ecNumber evidence="3">1.1.1.31</ecNumber>
    </recommendedName>
</protein>
<dbReference type="GO" id="GO:0006574">
    <property type="term" value="P:L-valine catabolic process"/>
    <property type="evidence" value="ECO:0007669"/>
    <property type="project" value="TreeGrafter"/>
</dbReference>
<dbReference type="Gene3D" id="3.40.50.720">
    <property type="entry name" value="NAD(P)-binding Rossmann-like Domain"/>
    <property type="match status" value="1"/>
</dbReference>
<dbReference type="SUPFAM" id="SSF51735">
    <property type="entry name" value="NAD(P)-binding Rossmann-fold domains"/>
    <property type="match status" value="1"/>
</dbReference>
<dbReference type="GO" id="GO:0051287">
    <property type="term" value="F:NAD binding"/>
    <property type="evidence" value="ECO:0007669"/>
    <property type="project" value="InterPro"/>
</dbReference>
<evidence type="ECO:0000256" key="3">
    <source>
        <dbReference type="ARBA" id="ARBA00012991"/>
    </source>
</evidence>
<evidence type="ECO:0000313" key="12">
    <source>
        <dbReference type="Proteomes" id="UP000807469"/>
    </source>
</evidence>
<dbReference type="PANTHER" id="PTHR22981">
    <property type="entry name" value="3-HYDROXYISOBUTYRATE DEHYDROGENASE-RELATED"/>
    <property type="match status" value="1"/>
</dbReference>
<proteinExistence type="inferred from homology"/>
<evidence type="ECO:0000256" key="6">
    <source>
        <dbReference type="ARBA" id="ARBA00023027"/>
    </source>
</evidence>
<dbReference type="PIRSF" id="PIRSF000103">
    <property type="entry name" value="HIBADH"/>
    <property type="match status" value="1"/>
</dbReference>
<dbReference type="Proteomes" id="UP000807469">
    <property type="component" value="Unassembled WGS sequence"/>
</dbReference>
<dbReference type="PANTHER" id="PTHR22981:SF81">
    <property type="entry name" value="DEHYDROGENASE, PUTATIVE-RELATED"/>
    <property type="match status" value="1"/>
</dbReference>
<dbReference type="InterPro" id="IPR013328">
    <property type="entry name" value="6PGD_dom2"/>
</dbReference>
<evidence type="ECO:0000256" key="2">
    <source>
        <dbReference type="ARBA" id="ARBA00006013"/>
    </source>
</evidence>
<keyword evidence="4" id="KW-0101">Branched-chain amino acid catabolism</keyword>
<evidence type="ECO:0000259" key="10">
    <source>
        <dbReference type="Pfam" id="PF14833"/>
    </source>
</evidence>
<evidence type="ECO:0000256" key="7">
    <source>
        <dbReference type="ARBA" id="ARBA00049197"/>
    </source>
</evidence>
<dbReference type="Gene3D" id="1.10.1040.10">
    <property type="entry name" value="N-(1-d-carboxylethyl)-l-norvaline Dehydrogenase, domain 2"/>
    <property type="match status" value="1"/>
</dbReference>
<dbReference type="InterPro" id="IPR008927">
    <property type="entry name" value="6-PGluconate_DH-like_C_sf"/>
</dbReference>
<dbReference type="EMBL" id="MU155221">
    <property type="protein sequence ID" value="KAF9479044.1"/>
    <property type="molecule type" value="Genomic_DNA"/>
</dbReference>
<comment type="pathway">
    <text evidence="1">Amino-acid degradation; L-valine degradation.</text>
</comment>
<dbReference type="Pfam" id="PF03446">
    <property type="entry name" value="NAD_binding_2"/>
    <property type="match status" value="1"/>
</dbReference>
<dbReference type="GO" id="GO:0005739">
    <property type="term" value="C:mitochondrion"/>
    <property type="evidence" value="ECO:0007669"/>
    <property type="project" value="TreeGrafter"/>
</dbReference>
<keyword evidence="6" id="KW-0520">NAD</keyword>
<dbReference type="OrthoDB" id="435038at2759"/>
<dbReference type="GO" id="GO:0050661">
    <property type="term" value="F:NADP binding"/>
    <property type="evidence" value="ECO:0007669"/>
    <property type="project" value="InterPro"/>
</dbReference>
<feature type="domain" description="6-phosphogluconate dehydrogenase NADP-binding" evidence="9">
    <location>
        <begin position="15"/>
        <end position="199"/>
    </location>
</feature>
<organism evidence="11 12">
    <name type="scientific">Pholiota conissans</name>
    <dbReference type="NCBI Taxonomy" id="109636"/>
    <lineage>
        <taxon>Eukaryota</taxon>
        <taxon>Fungi</taxon>
        <taxon>Dikarya</taxon>
        <taxon>Basidiomycota</taxon>
        <taxon>Agaricomycotina</taxon>
        <taxon>Agaricomycetes</taxon>
        <taxon>Agaricomycetidae</taxon>
        <taxon>Agaricales</taxon>
        <taxon>Agaricineae</taxon>
        <taxon>Strophariaceae</taxon>
        <taxon>Pholiota</taxon>
    </lineage>
</organism>
<evidence type="ECO:0000256" key="1">
    <source>
        <dbReference type="ARBA" id="ARBA00005109"/>
    </source>
</evidence>
<evidence type="ECO:0000259" key="9">
    <source>
        <dbReference type="Pfam" id="PF03446"/>
    </source>
</evidence>
<sequence>MNSEDVTQPDFPKTFGWIGLGAMGFPMALQLRAKVPAESVLYIYDIDAGVLENFLKETAGNAGMGEYVVIAKDAREVTERSECIITIVPEGAHVRAVFQTPETGILAAPDISGKIFIDCSTIDIATSLSINAAVQSTHASSPTHTNPPPQFFDAPVSGGTAGASKGTLTIMLGCAQDSHSLPLLTRILRTMGTNVYALGGPSLGLAAKLSNNYLSGMIALATSEAMNLGMRLGVDPRVLQRCFSTSSGGSWVNDTVNPVPGVCPDAVTSKGYKGGFKVQLMKKDMGLAIAAAKEVGAKLVLGDAGLAAYAAASEDPRCRDRDSRVVYRWLGGSEPELANSTNND</sequence>
<dbReference type="FunFam" id="1.10.1040.10:FF:000006">
    <property type="entry name" value="3-hydroxyisobutyrate dehydrogenase"/>
    <property type="match status" value="1"/>
</dbReference>
<dbReference type="SUPFAM" id="SSF48179">
    <property type="entry name" value="6-phosphogluconate dehydrogenase C-terminal domain-like"/>
    <property type="match status" value="1"/>
</dbReference>
<accession>A0A9P5Z0T2</accession>
<evidence type="ECO:0000313" key="11">
    <source>
        <dbReference type="EMBL" id="KAF9479044.1"/>
    </source>
</evidence>
<evidence type="ECO:0000256" key="4">
    <source>
        <dbReference type="ARBA" id="ARBA00022456"/>
    </source>
</evidence>
<gene>
    <name evidence="11" type="ORF">BDN70DRAFT_712907</name>
</gene>
<dbReference type="EC" id="1.1.1.31" evidence="3"/>
<keyword evidence="12" id="KW-1185">Reference proteome</keyword>
<evidence type="ECO:0000256" key="5">
    <source>
        <dbReference type="ARBA" id="ARBA00023002"/>
    </source>
</evidence>
<name>A0A9P5Z0T2_9AGAR</name>
<comment type="similarity">
    <text evidence="2">Belongs to the HIBADH-related family. 3-hydroxyisobutyrate dehydrogenase subfamily.</text>
</comment>
<dbReference type="AlphaFoldDB" id="A0A9P5Z0T2"/>
<dbReference type="InterPro" id="IPR006115">
    <property type="entry name" value="6PGDH_NADP-bd"/>
</dbReference>
<comment type="caution">
    <text evidence="11">The sequence shown here is derived from an EMBL/GenBank/DDBJ whole genome shotgun (WGS) entry which is preliminary data.</text>
</comment>
<dbReference type="InterPro" id="IPR029154">
    <property type="entry name" value="HIBADH-like_NADP-bd"/>
</dbReference>
<feature type="active site" evidence="8">
    <location>
        <position position="208"/>
    </location>
</feature>
<feature type="domain" description="3-hydroxyisobutyrate dehydrogenase-like NAD-binding" evidence="10">
    <location>
        <begin position="204"/>
        <end position="328"/>
    </location>
</feature>
<dbReference type="Pfam" id="PF14833">
    <property type="entry name" value="NAD_binding_11"/>
    <property type="match status" value="1"/>
</dbReference>
<dbReference type="InterPro" id="IPR036291">
    <property type="entry name" value="NAD(P)-bd_dom_sf"/>
</dbReference>